<evidence type="ECO:0000256" key="1">
    <source>
        <dbReference type="ARBA" id="ARBA00022741"/>
    </source>
</evidence>
<dbReference type="Gene3D" id="1.20.58.530">
    <property type="match status" value="1"/>
</dbReference>
<proteinExistence type="predicted"/>
<sequence>MVAQNRDGVCSRSAAVLASARCALLGALFAAERAGSPRRPAALGCRQRALVAALVRRLPAAPRLVRCLRADAQLRPHRFDAALLRHQIRSQGTSKAPNHRDA</sequence>
<organism evidence="3 4">
    <name type="scientific">Spodoptera exigua</name>
    <name type="common">Beet armyworm</name>
    <name type="synonym">Noctua fulgens</name>
    <dbReference type="NCBI Taxonomy" id="7107"/>
    <lineage>
        <taxon>Eukaryota</taxon>
        <taxon>Metazoa</taxon>
        <taxon>Ecdysozoa</taxon>
        <taxon>Arthropoda</taxon>
        <taxon>Hexapoda</taxon>
        <taxon>Insecta</taxon>
        <taxon>Pterygota</taxon>
        <taxon>Neoptera</taxon>
        <taxon>Endopterygota</taxon>
        <taxon>Lepidoptera</taxon>
        <taxon>Glossata</taxon>
        <taxon>Ditrysia</taxon>
        <taxon>Noctuoidea</taxon>
        <taxon>Noctuidae</taxon>
        <taxon>Amphipyrinae</taxon>
        <taxon>Spodoptera</taxon>
    </lineage>
</organism>
<dbReference type="Proteomes" id="UP000814243">
    <property type="component" value="Unassembled WGS sequence"/>
</dbReference>
<name>A0A922MHM7_SPOEX</name>
<protein>
    <submittedName>
        <fullName evidence="3">Uncharacterized protein</fullName>
    </submittedName>
</protein>
<dbReference type="Gene3D" id="3.40.850.10">
    <property type="entry name" value="Kinesin motor domain"/>
    <property type="match status" value="1"/>
</dbReference>
<accession>A0A922MHM7</accession>
<reference evidence="3" key="1">
    <citation type="journal article" date="2021" name="G3 (Bethesda)">
        <title>Genome and transcriptome analysis of the beet armyworm Spodoptera exigua reveals targets for pest control. .</title>
        <authorList>
            <person name="Simon S."/>
            <person name="Breeschoten T."/>
            <person name="Jansen H.J."/>
            <person name="Dirks R.P."/>
            <person name="Schranz M.E."/>
            <person name="Ros V.I.D."/>
        </authorList>
    </citation>
    <scope>NUCLEOTIDE SEQUENCE</scope>
    <source>
        <tissue evidence="3">Whole pupae</tissue>
    </source>
</reference>
<keyword evidence="2" id="KW-0067">ATP-binding</keyword>
<dbReference type="AlphaFoldDB" id="A0A922MHM7"/>
<dbReference type="Gene3D" id="1.20.120.720">
    <property type="entry name" value="Myosin VI head, motor domain, U50 subdomain"/>
    <property type="match status" value="1"/>
</dbReference>
<dbReference type="EMBL" id="JACEFF010000451">
    <property type="protein sequence ID" value="KAH9637107.1"/>
    <property type="molecule type" value="Genomic_DNA"/>
</dbReference>
<gene>
    <name evidence="3" type="ORF">HF086_013923</name>
</gene>
<dbReference type="GO" id="GO:0005524">
    <property type="term" value="F:ATP binding"/>
    <property type="evidence" value="ECO:0007669"/>
    <property type="project" value="UniProtKB-KW"/>
</dbReference>
<dbReference type="InterPro" id="IPR036961">
    <property type="entry name" value="Kinesin_motor_dom_sf"/>
</dbReference>
<evidence type="ECO:0000256" key="2">
    <source>
        <dbReference type="ARBA" id="ARBA00022840"/>
    </source>
</evidence>
<evidence type="ECO:0000313" key="3">
    <source>
        <dbReference type="EMBL" id="KAH9637107.1"/>
    </source>
</evidence>
<keyword evidence="1" id="KW-0547">Nucleotide-binding</keyword>
<comment type="caution">
    <text evidence="3">The sequence shown here is derived from an EMBL/GenBank/DDBJ whole genome shotgun (WGS) entry which is preliminary data.</text>
</comment>
<evidence type="ECO:0000313" key="4">
    <source>
        <dbReference type="Proteomes" id="UP000814243"/>
    </source>
</evidence>